<evidence type="ECO:0000256" key="5">
    <source>
        <dbReference type="ARBA" id="ARBA00039638"/>
    </source>
</evidence>
<reference evidence="9" key="1">
    <citation type="submission" date="2016-06" db="UniProtKB">
        <authorList>
            <consortium name="WormBaseParasite"/>
        </authorList>
    </citation>
    <scope>IDENTIFICATION</scope>
</reference>
<keyword evidence="2" id="KW-0436">Ligase</keyword>
<comment type="catalytic activity">
    <reaction evidence="6">
        <text>octanoate + ATP + CoA = octanoyl-CoA + AMP + diphosphate</text>
        <dbReference type="Rhea" id="RHEA:33631"/>
        <dbReference type="ChEBI" id="CHEBI:25646"/>
        <dbReference type="ChEBI" id="CHEBI:30616"/>
        <dbReference type="ChEBI" id="CHEBI:33019"/>
        <dbReference type="ChEBI" id="CHEBI:57287"/>
        <dbReference type="ChEBI" id="CHEBI:57386"/>
        <dbReference type="ChEBI" id="CHEBI:456215"/>
    </reaction>
</comment>
<evidence type="ECO:0000256" key="3">
    <source>
        <dbReference type="ARBA" id="ARBA00037247"/>
    </source>
</evidence>
<dbReference type="PANTHER" id="PTHR43201:SF5">
    <property type="entry name" value="MEDIUM-CHAIN ACYL-COA LIGASE ACSF2, MITOCHONDRIAL"/>
    <property type="match status" value="1"/>
</dbReference>
<sequence length="244" mass="27684">LDKVGIKALISPSSFKKSNYYASMTEVIPELANKPEGRGEMNVHYFPKFRHFIIIDRNDEEKSYSKKKPIALMIGVLHDFRGAWRYSDVIKMGTEEDRVKLANIERRVQPDDPVNIQYTSGTTGQPKGATLTHHNVVNNAYFVGRRAGYNEKRTIICVPNPLYHCFGCVMGSLSACVHLQTCVFPAPSFDALAALQAIHEEKCTTVYGTPTMYIDMLNHPRYKEFDYTSITSGAFHFQTQQFKS</sequence>
<evidence type="ECO:0000256" key="4">
    <source>
        <dbReference type="ARBA" id="ARBA00039009"/>
    </source>
</evidence>
<dbReference type="AlphaFoldDB" id="A0A183CZU2"/>
<accession>A0A183CZU2</accession>
<dbReference type="PANTHER" id="PTHR43201">
    <property type="entry name" value="ACYL-COA SYNTHETASE"/>
    <property type="match status" value="1"/>
</dbReference>
<dbReference type="WBParaSite" id="GPUH_0000198801-mRNA-1">
    <property type="protein sequence ID" value="GPUH_0000198801-mRNA-1"/>
    <property type="gene ID" value="GPUH_0000198801"/>
</dbReference>
<evidence type="ECO:0000256" key="1">
    <source>
        <dbReference type="ARBA" id="ARBA00006432"/>
    </source>
</evidence>
<dbReference type="SUPFAM" id="SSF56801">
    <property type="entry name" value="Acetyl-CoA synthetase-like"/>
    <property type="match status" value="1"/>
</dbReference>
<dbReference type="Gene3D" id="3.40.50.12780">
    <property type="entry name" value="N-terminal domain of ligase-like"/>
    <property type="match status" value="1"/>
</dbReference>
<dbReference type="GO" id="GO:0006631">
    <property type="term" value="P:fatty acid metabolic process"/>
    <property type="evidence" value="ECO:0007669"/>
    <property type="project" value="TreeGrafter"/>
</dbReference>
<dbReference type="EC" id="6.2.1.2" evidence="4"/>
<dbReference type="GO" id="GO:0031956">
    <property type="term" value="F:medium-chain fatty acid-CoA ligase activity"/>
    <property type="evidence" value="ECO:0007669"/>
    <property type="project" value="UniProtKB-EC"/>
</dbReference>
<comment type="catalytic activity">
    <reaction evidence="7">
        <text>a medium-chain fatty acid + ATP + CoA = a medium-chain fatty acyl-CoA + AMP + diphosphate</text>
        <dbReference type="Rhea" id="RHEA:48340"/>
        <dbReference type="ChEBI" id="CHEBI:30616"/>
        <dbReference type="ChEBI" id="CHEBI:33019"/>
        <dbReference type="ChEBI" id="CHEBI:57287"/>
        <dbReference type="ChEBI" id="CHEBI:59558"/>
        <dbReference type="ChEBI" id="CHEBI:90546"/>
        <dbReference type="ChEBI" id="CHEBI:456215"/>
        <dbReference type="EC" id="6.2.1.2"/>
    </reaction>
</comment>
<name>A0A183CZU2_9BILA</name>
<comment type="similarity">
    <text evidence="1">Belongs to the ATP-dependent AMP-binding enzyme family.</text>
</comment>
<dbReference type="InterPro" id="IPR042099">
    <property type="entry name" value="ANL_N_sf"/>
</dbReference>
<feature type="domain" description="AMP-dependent synthetase/ligase" evidence="8">
    <location>
        <begin position="94"/>
        <end position="225"/>
    </location>
</feature>
<evidence type="ECO:0000259" key="8">
    <source>
        <dbReference type="Pfam" id="PF00501"/>
    </source>
</evidence>
<evidence type="ECO:0000313" key="9">
    <source>
        <dbReference type="WBParaSite" id="GPUH_0000198801-mRNA-1"/>
    </source>
</evidence>
<evidence type="ECO:0000256" key="6">
    <source>
        <dbReference type="ARBA" id="ARBA00047319"/>
    </source>
</evidence>
<dbReference type="PROSITE" id="PS00455">
    <property type="entry name" value="AMP_BINDING"/>
    <property type="match status" value="1"/>
</dbReference>
<organism evidence="9">
    <name type="scientific">Gongylonema pulchrum</name>
    <dbReference type="NCBI Taxonomy" id="637853"/>
    <lineage>
        <taxon>Eukaryota</taxon>
        <taxon>Metazoa</taxon>
        <taxon>Ecdysozoa</taxon>
        <taxon>Nematoda</taxon>
        <taxon>Chromadorea</taxon>
        <taxon>Rhabditida</taxon>
        <taxon>Spirurina</taxon>
        <taxon>Spiruromorpha</taxon>
        <taxon>Spiruroidea</taxon>
        <taxon>Gongylonematidae</taxon>
        <taxon>Gongylonema</taxon>
    </lineage>
</organism>
<protein>
    <recommendedName>
        <fullName evidence="5">Medium-chain acyl-CoA ligase ACSF2, mitochondrial</fullName>
        <ecNumber evidence="4">6.2.1.2</ecNumber>
    </recommendedName>
</protein>
<comment type="function">
    <text evidence="3">Acyl-CoA synthases catalyze the initial reaction in fatty acid metabolism, by forming a thioester with CoA. Has some preference toward medium-chain substrates. Plays a role in adipocyte differentiation.</text>
</comment>
<evidence type="ECO:0000256" key="2">
    <source>
        <dbReference type="ARBA" id="ARBA00022598"/>
    </source>
</evidence>
<dbReference type="InterPro" id="IPR000873">
    <property type="entry name" value="AMP-dep_synth/lig_dom"/>
</dbReference>
<proteinExistence type="inferred from homology"/>
<evidence type="ECO:0000256" key="7">
    <source>
        <dbReference type="ARBA" id="ARBA00048277"/>
    </source>
</evidence>
<dbReference type="InterPro" id="IPR020845">
    <property type="entry name" value="AMP-binding_CS"/>
</dbReference>
<dbReference type="Pfam" id="PF00501">
    <property type="entry name" value="AMP-binding"/>
    <property type="match status" value="1"/>
</dbReference>